<dbReference type="EMBL" id="BAAAPL010000001">
    <property type="protein sequence ID" value="GAA1695584.1"/>
    <property type="molecule type" value="Genomic_DNA"/>
</dbReference>
<dbReference type="SUPFAM" id="SSF46785">
    <property type="entry name" value="Winged helix' DNA-binding domain"/>
    <property type="match status" value="1"/>
</dbReference>
<proteinExistence type="inferred from homology"/>
<keyword evidence="10" id="KW-0804">Transcription</keyword>
<dbReference type="InterPro" id="IPR043135">
    <property type="entry name" value="Fur_C"/>
</dbReference>
<evidence type="ECO:0000256" key="3">
    <source>
        <dbReference type="ARBA" id="ARBA00011738"/>
    </source>
</evidence>
<gene>
    <name evidence="11" type="ORF">GCM10009808_11030</name>
</gene>
<sequence length="134" mass="14373">MQREAVRTGLASCEGFVSAGQLHDLLTGQGVSVGLATVYRQLNSLAESGQADTIPVAGGQLFRSCTPGSHHHHLICEGCGLAVEIDPPDEAWIERAAQRRGFTVTRHLFEVFGRCRECPEHVGDVLEGSTSDDS</sequence>
<keyword evidence="6" id="KW-0479">Metal-binding</keyword>
<name>A0ABP4TZC9_9MICO</name>
<dbReference type="InterPro" id="IPR036388">
    <property type="entry name" value="WH-like_DNA-bd_sf"/>
</dbReference>
<keyword evidence="8" id="KW-0805">Transcription regulation</keyword>
<dbReference type="Gene3D" id="1.10.10.10">
    <property type="entry name" value="Winged helix-like DNA-binding domain superfamily/Winged helix DNA-binding domain"/>
    <property type="match status" value="1"/>
</dbReference>
<comment type="subcellular location">
    <subcellularLocation>
        <location evidence="1">Cytoplasm</location>
    </subcellularLocation>
</comment>
<keyword evidence="5" id="KW-0678">Repressor</keyword>
<evidence type="ECO:0000256" key="8">
    <source>
        <dbReference type="ARBA" id="ARBA00023015"/>
    </source>
</evidence>
<evidence type="ECO:0000256" key="1">
    <source>
        <dbReference type="ARBA" id="ARBA00004496"/>
    </source>
</evidence>
<evidence type="ECO:0000256" key="5">
    <source>
        <dbReference type="ARBA" id="ARBA00022491"/>
    </source>
</evidence>
<dbReference type="Pfam" id="PF01475">
    <property type="entry name" value="FUR"/>
    <property type="match status" value="1"/>
</dbReference>
<keyword evidence="4" id="KW-0963">Cytoplasm</keyword>
<keyword evidence="9" id="KW-0238">DNA-binding</keyword>
<keyword evidence="7" id="KW-0862">Zinc</keyword>
<evidence type="ECO:0000256" key="7">
    <source>
        <dbReference type="ARBA" id="ARBA00022833"/>
    </source>
</evidence>
<dbReference type="PANTHER" id="PTHR33202:SF2">
    <property type="entry name" value="FERRIC UPTAKE REGULATION PROTEIN"/>
    <property type="match status" value="1"/>
</dbReference>
<reference evidence="12" key="1">
    <citation type="journal article" date="2019" name="Int. J. Syst. Evol. Microbiol.">
        <title>The Global Catalogue of Microorganisms (GCM) 10K type strain sequencing project: providing services to taxonomists for standard genome sequencing and annotation.</title>
        <authorList>
            <consortium name="The Broad Institute Genomics Platform"/>
            <consortium name="The Broad Institute Genome Sequencing Center for Infectious Disease"/>
            <person name="Wu L."/>
            <person name="Ma J."/>
        </authorList>
    </citation>
    <scope>NUCLEOTIDE SEQUENCE [LARGE SCALE GENOMIC DNA]</scope>
    <source>
        <strain evidence="12">JCM 15577</strain>
    </source>
</reference>
<dbReference type="PANTHER" id="PTHR33202">
    <property type="entry name" value="ZINC UPTAKE REGULATION PROTEIN"/>
    <property type="match status" value="1"/>
</dbReference>
<evidence type="ECO:0000256" key="9">
    <source>
        <dbReference type="ARBA" id="ARBA00023125"/>
    </source>
</evidence>
<evidence type="ECO:0000313" key="11">
    <source>
        <dbReference type="EMBL" id="GAA1695584.1"/>
    </source>
</evidence>
<dbReference type="Gene3D" id="3.30.1490.190">
    <property type="match status" value="1"/>
</dbReference>
<evidence type="ECO:0000256" key="2">
    <source>
        <dbReference type="ARBA" id="ARBA00007957"/>
    </source>
</evidence>
<evidence type="ECO:0000256" key="6">
    <source>
        <dbReference type="ARBA" id="ARBA00022723"/>
    </source>
</evidence>
<protein>
    <submittedName>
        <fullName evidence="11">Transcriptional repressor</fullName>
    </submittedName>
</protein>
<evidence type="ECO:0000313" key="12">
    <source>
        <dbReference type="Proteomes" id="UP001501690"/>
    </source>
</evidence>
<accession>A0ABP4TZC9</accession>
<dbReference type="InterPro" id="IPR002481">
    <property type="entry name" value="FUR"/>
</dbReference>
<comment type="similarity">
    <text evidence="2">Belongs to the Fur family.</text>
</comment>
<comment type="subunit">
    <text evidence="3">Homodimer.</text>
</comment>
<evidence type="ECO:0000256" key="4">
    <source>
        <dbReference type="ARBA" id="ARBA00022490"/>
    </source>
</evidence>
<comment type="caution">
    <text evidence="11">The sequence shown here is derived from an EMBL/GenBank/DDBJ whole genome shotgun (WGS) entry which is preliminary data.</text>
</comment>
<dbReference type="Proteomes" id="UP001501690">
    <property type="component" value="Unassembled WGS sequence"/>
</dbReference>
<dbReference type="CDD" id="cd07153">
    <property type="entry name" value="Fur_like"/>
    <property type="match status" value="1"/>
</dbReference>
<dbReference type="InterPro" id="IPR036390">
    <property type="entry name" value="WH_DNA-bd_sf"/>
</dbReference>
<evidence type="ECO:0000256" key="10">
    <source>
        <dbReference type="ARBA" id="ARBA00023163"/>
    </source>
</evidence>
<organism evidence="11 12">
    <name type="scientific">Microbacterium sediminicola</name>
    <dbReference type="NCBI Taxonomy" id="415210"/>
    <lineage>
        <taxon>Bacteria</taxon>
        <taxon>Bacillati</taxon>
        <taxon>Actinomycetota</taxon>
        <taxon>Actinomycetes</taxon>
        <taxon>Micrococcales</taxon>
        <taxon>Microbacteriaceae</taxon>
        <taxon>Microbacterium</taxon>
    </lineage>
</organism>
<keyword evidence="12" id="KW-1185">Reference proteome</keyword>